<comment type="similarity">
    <text evidence="1 4 7">Belongs to the pyrroline-5-carboxylate reductase family.</text>
</comment>
<dbReference type="Proteomes" id="UP000006844">
    <property type="component" value="Chromosome"/>
</dbReference>
<evidence type="ECO:0000256" key="6">
    <source>
        <dbReference type="PIRSR" id="PIRSR000193-1"/>
    </source>
</evidence>
<evidence type="ECO:0000313" key="11">
    <source>
        <dbReference type="Proteomes" id="UP000006844"/>
    </source>
</evidence>
<keyword evidence="4" id="KW-0963">Cytoplasm</keyword>
<keyword evidence="4 7" id="KW-0641">Proline biosynthesis</keyword>
<dbReference type="RefSeq" id="WP_013567898.1">
    <property type="nucleotide sequence ID" value="NC_014963.1"/>
</dbReference>
<dbReference type="PANTHER" id="PTHR11645:SF0">
    <property type="entry name" value="PYRROLINE-5-CARBOXYLATE REDUCTASE 3"/>
    <property type="match status" value="1"/>
</dbReference>
<comment type="function">
    <text evidence="4">Catalyzes the reduction of 1-pyrroline-5-carboxylate (PCA) to L-proline.</text>
</comment>
<dbReference type="HOGENOM" id="CLU_042344_3_1_0"/>
<dbReference type="Pfam" id="PF03807">
    <property type="entry name" value="F420_oxidored"/>
    <property type="match status" value="1"/>
</dbReference>
<name>E8V010_TERSS</name>
<dbReference type="FunFam" id="1.10.3730.10:FF:000001">
    <property type="entry name" value="Pyrroline-5-carboxylate reductase"/>
    <property type="match status" value="1"/>
</dbReference>
<proteinExistence type="inferred from homology"/>
<evidence type="ECO:0000256" key="7">
    <source>
        <dbReference type="RuleBase" id="RU003903"/>
    </source>
</evidence>
<organism evidence="10 11">
    <name type="scientific">Terriglobus saanensis (strain ATCC BAA-1853 / DSM 23119 / SP1PR4)</name>
    <dbReference type="NCBI Taxonomy" id="401053"/>
    <lineage>
        <taxon>Bacteria</taxon>
        <taxon>Pseudomonadati</taxon>
        <taxon>Acidobacteriota</taxon>
        <taxon>Terriglobia</taxon>
        <taxon>Terriglobales</taxon>
        <taxon>Acidobacteriaceae</taxon>
        <taxon>Terriglobus</taxon>
    </lineage>
</organism>
<dbReference type="SUPFAM" id="SSF51735">
    <property type="entry name" value="NAD(P)-binding Rossmann-fold domains"/>
    <property type="match status" value="1"/>
</dbReference>
<dbReference type="InterPro" id="IPR000304">
    <property type="entry name" value="Pyrroline-COOH_reductase"/>
</dbReference>
<dbReference type="PROSITE" id="PS00521">
    <property type="entry name" value="P5CR"/>
    <property type="match status" value="1"/>
</dbReference>
<dbReference type="Gene3D" id="3.40.50.720">
    <property type="entry name" value="NAD(P)-binding Rossmann-like Domain"/>
    <property type="match status" value="1"/>
</dbReference>
<gene>
    <name evidence="4" type="primary">proC</name>
    <name evidence="10" type="ordered locus">AciPR4_1341</name>
</gene>
<comment type="pathway">
    <text evidence="4 7">Amino-acid biosynthesis; L-proline biosynthesis; L-proline from L-glutamate 5-semialdehyde: step 1/1.</text>
</comment>
<evidence type="ECO:0000259" key="8">
    <source>
        <dbReference type="Pfam" id="PF03807"/>
    </source>
</evidence>
<dbReference type="GO" id="GO:0004735">
    <property type="term" value="F:pyrroline-5-carboxylate reductase activity"/>
    <property type="evidence" value="ECO:0007669"/>
    <property type="project" value="UniProtKB-UniRule"/>
</dbReference>
<keyword evidence="11" id="KW-1185">Reference proteome</keyword>
<dbReference type="InterPro" id="IPR029036">
    <property type="entry name" value="P5CR_dimer"/>
</dbReference>
<dbReference type="EMBL" id="CP002467">
    <property type="protein sequence ID" value="ADV82165.1"/>
    <property type="molecule type" value="Genomic_DNA"/>
</dbReference>
<feature type="domain" description="Pyrroline-5-carboxylate reductase catalytic N-terminal" evidence="8">
    <location>
        <begin position="22"/>
        <end position="116"/>
    </location>
</feature>
<dbReference type="AlphaFoldDB" id="E8V010"/>
<evidence type="ECO:0000259" key="9">
    <source>
        <dbReference type="Pfam" id="PF14748"/>
    </source>
</evidence>
<dbReference type="NCBIfam" id="TIGR00112">
    <property type="entry name" value="proC"/>
    <property type="match status" value="1"/>
</dbReference>
<dbReference type="InterPro" id="IPR036291">
    <property type="entry name" value="NAD(P)-bd_dom_sf"/>
</dbReference>
<reference evidence="10 11" key="1">
    <citation type="journal article" date="2012" name="Stand. Genomic Sci.">
        <title>Complete genome sequence of Terriglobus saanensis type strain SP1PR4(T), an Acidobacteria from tundra soil.</title>
        <authorList>
            <person name="Rawat S.R."/>
            <person name="Mannisto M.K."/>
            <person name="Starovoytov V."/>
            <person name="Goodwin L."/>
            <person name="Nolan M."/>
            <person name="Hauser L."/>
            <person name="Land M."/>
            <person name="Davenport K.W."/>
            <person name="Woyke T."/>
            <person name="Haggblom M.M."/>
        </authorList>
    </citation>
    <scope>NUCLEOTIDE SEQUENCE</scope>
    <source>
        <strain evidence="11">ATCC BAA-1853 / DSM 23119 / SP1PR4</strain>
    </source>
</reference>
<dbReference type="eggNOG" id="COG0345">
    <property type="taxonomic scope" value="Bacteria"/>
</dbReference>
<dbReference type="InterPro" id="IPR053790">
    <property type="entry name" value="P5CR-like_CS"/>
</dbReference>
<dbReference type="GO" id="GO:0005737">
    <property type="term" value="C:cytoplasm"/>
    <property type="evidence" value="ECO:0007669"/>
    <property type="project" value="UniProtKB-SubCell"/>
</dbReference>
<feature type="binding site" evidence="6">
    <location>
        <position position="75"/>
    </location>
    <ligand>
        <name>NADPH</name>
        <dbReference type="ChEBI" id="CHEBI:57783"/>
    </ligand>
</feature>
<keyword evidence="3 4" id="KW-0560">Oxidoreductase</keyword>
<evidence type="ECO:0000313" key="10">
    <source>
        <dbReference type="EMBL" id="ADV82165.1"/>
    </source>
</evidence>
<comment type="catalytic activity">
    <reaction evidence="4 7">
        <text>L-proline + NADP(+) = (S)-1-pyrroline-5-carboxylate + NADPH + 2 H(+)</text>
        <dbReference type="Rhea" id="RHEA:14109"/>
        <dbReference type="ChEBI" id="CHEBI:15378"/>
        <dbReference type="ChEBI" id="CHEBI:17388"/>
        <dbReference type="ChEBI" id="CHEBI:57783"/>
        <dbReference type="ChEBI" id="CHEBI:58349"/>
        <dbReference type="ChEBI" id="CHEBI:60039"/>
        <dbReference type="EC" id="1.5.1.2"/>
    </reaction>
</comment>
<feature type="domain" description="Pyrroline-5-carboxylate reductase dimerisation" evidence="9">
    <location>
        <begin position="180"/>
        <end position="284"/>
    </location>
</feature>
<protein>
    <recommendedName>
        <fullName evidence="4 5">Pyrroline-5-carboxylate reductase</fullName>
        <shortName evidence="4">P5C reductase</shortName>
        <shortName evidence="4">P5CR</shortName>
        <ecNumber evidence="4 5">1.5.1.2</ecNumber>
    </recommendedName>
    <alternativeName>
        <fullName evidence="4">PCA reductase</fullName>
    </alternativeName>
</protein>
<keyword evidence="4 7" id="KW-0028">Amino-acid biosynthesis</keyword>
<dbReference type="SUPFAM" id="SSF48179">
    <property type="entry name" value="6-phosphogluconate dehydrogenase C-terminal domain-like"/>
    <property type="match status" value="1"/>
</dbReference>
<dbReference type="PANTHER" id="PTHR11645">
    <property type="entry name" value="PYRROLINE-5-CARBOXYLATE REDUCTASE"/>
    <property type="match status" value="1"/>
</dbReference>
<dbReference type="InterPro" id="IPR008927">
    <property type="entry name" value="6-PGluconate_DH-like_C_sf"/>
</dbReference>
<evidence type="ECO:0000256" key="5">
    <source>
        <dbReference type="NCBIfam" id="TIGR00112"/>
    </source>
</evidence>
<evidence type="ECO:0000256" key="2">
    <source>
        <dbReference type="ARBA" id="ARBA00022857"/>
    </source>
</evidence>
<dbReference type="UniPathway" id="UPA00098">
    <property type="reaction ID" value="UER00361"/>
</dbReference>
<dbReference type="HAMAP" id="MF_01925">
    <property type="entry name" value="P5C_reductase"/>
    <property type="match status" value="1"/>
</dbReference>
<comment type="subcellular location">
    <subcellularLocation>
        <location evidence="4">Cytoplasm</location>
    </subcellularLocation>
</comment>
<dbReference type="KEGG" id="tsa:AciPR4_1341"/>
<evidence type="ECO:0000256" key="1">
    <source>
        <dbReference type="ARBA" id="ARBA00005525"/>
    </source>
</evidence>
<dbReference type="STRING" id="401053.AciPR4_1341"/>
<keyword evidence="2 4" id="KW-0521">NADP</keyword>
<feature type="binding site" evidence="6">
    <location>
        <begin position="26"/>
        <end position="31"/>
    </location>
    <ligand>
        <name>NADP(+)</name>
        <dbReference type="ChEBI" id="CHEBI:58349"/>
    </ligand>
</feature>
<dbReference type="EC" id="1.5.1.2" evidence="4 5"/>
<evidence type="ECO:0000256" key="4">
    <source>
        <dbReference type="HAMAP-Rule" id="MF_01925"/>
    </source>
</evidence>
<dbReference type="Pfam" id="PF14748">
    <property type="entry name" value="P5CR_dimer"/>
    <property type="match status" value="1"/>
</dbReference>
<accession>E8V010</accession>
<dbReference type="InterPro" id="IPR028939">
    <property type="entry name" value="P5C_Rdtase_cat_N"/>
</dbReference>
<dbReference type="Gene3D" id="1.10.3730.10">
    <property type="entry name" value="ProC C-terminal domain-like"/>
    <property type="match status" value="1"/>
</dbReference>
<dbReference type="OrthoDB" id="9805754at2"/>
<dbReference type="PIRSF" id="PIRSF000193">
    <property type="entry name" value="Pyrrol-5-carb_rd"/>
    <property type="match status" value="1"/>
</dbReference>
<evidence type="ECO:0000256" key="3">
    <source>
        <dbReference type="ARBA" id="ARBA00023002"/>
    </source>
</evidence>
<dbReference type="GO" id="GO:0055129">
    <property type="term" value="P:L-proline biosynthetic process"/>
    <property type="evidence" value="ECO:0007669"/>
    <property type="project" value="UniProtKB-UniRule"/>
</dbReference>
<sequence length="287" mass="29913">MMSEEIQFELPTVVPPALPNVRVAILGAGKMGGILLQAFLKNNLLLPEQITATVGHEDRAHALGTQFGIEVSTDNRSAAEHADVILLGVKPTQVPALVEEILPVLNDKKLLISFAASVTTKSIEAAIGHDAGVVRAMPNTPAMLAAGITALARGVHTTDAQLAIAQKIFATVGRTVIVDEKHMDAVTGLSGSGPAFIYIIIEALAEAGVNVGLPRDIATQLAAQTTYGAARMVLETGYHPALLKDAVTTPAGCTVDGILELEEGGLRVTLIKAVKRATMRAKELAAG</sequence>
<comment type="catalytic activity">
    <reaction evidence="4">
        <text>L-proline + NAD(+) = (S)-1-pyrroline-5-carboxylate + NADH + 2 H(+)</text>
        <dbReference type="Rhea" id="RHEA:14105"/>
        <dbReference type="ChEBI" id="CHEBI:15378"/>
        <dbReference type="ChEBI" id="CHEBI:17388"/>
        <dbReference type="ChEBI" id="CHEBI:57540"/>
        <dbReference type="ChEBI" id="CHEBI:57945"/>
        <dbReference type="ChEBI" id="CHEBI:60039"/>
        <dbReference type="EC" id="1.5.1.2"/>
    </reaction>
</comment>